<dbReference type="Proteomes" id="UP000198556">
    <property type="component" value="Unassembled WGS sequence"/>
</dbReference>
<organism evidence="12 13">
    <name type="scientific">Granulicatella balaenopterae</name>
    <dbReference type="NCBI Taxonomy" id="137733"/>
    <lineage>
        <taxon>Bacteria</taxon>
        <taxon>Bacillati</taxon>
        <taxon>Bacillota</taxon>
        <taxon>Bacilli</taxon>
        <taxon>Lactobacillales</taxon>
        <taxon>Carnobacteriaceae</taxon>
        <taxon>Granulicatella</taxon>
    </lineage>
</organism>
<dbReference type="Gene3D" id="1.10.3080.10">
    <property type="entry name" value="Clc chloride channel"/>
    <property type="match status" value="1"/>
</dbReference>
<keyword evidence="6 10" id="KW-0472">Membrane</keyword>
<dbReference type="InterPro" id="IPR001807">
    <property type="entry name" value="ClC"/>
</dbReference>
<proteinExistence type="predicted"/>
<dbReference type="PRINTS" id="PR00762">
    <property type="entry name" value="CLCHANNEL"/>
</dbReference>
<evidence type="ECO:0000256" key="7">
    <source>
        <dbReference type="ARBA" id="ARBA00023173"/>
    </source>
</evidence>
<dbReference type="PANTHER" id="PTHR43427:SF6">
    <property type="entry name" value="CHLORIDE CHANNEL PROTEIN CLC-E"/>
    <property type="match status" value="1"/>
</dbReference>
<accession>A0A1H9NSQ1</accession>
<dbReference type="InterPro" id="IPR036721">
    <property type="entry name" value="RCK_C_sf"/>
</dbReference>
<dbReference type="SUPFAM" id="SSF81340">
    <property type="entry name" value="Clc chloride channel"/>
    <property type="match status" value="1"/>
</dbReference>
<keyword evidence="9" id="KW-0407">Ion channel</keyword>
<dbReference type="GO" id="GO:0034707">
    <property type="term" value="C:chloride channel complex"/>
    <property type="evidence" value="ECO:0007669"/>
    <property type="project" value="UniProtKB-KW"/>
</dbReference>
<name>A0A1H9NSQ1_9LACT</name>
<dbReference type="STRING" id="137733.SAMN05421767_14411"/>
<dbReference type="RefSeq" id="WP_245711160.1">
    <property type="nucleotide sequence ID" value="NZ_FOGF01000044.1"/>
</dbReference>
<dbReference type="EMBL" id="FOGF01000044">
    <property type="protein sequence ID" value="SER38353.1"/>
    <property type="molecule type" value="Genomic_DNA"/>
</dbReference>
<evidence type="ECO:0000313" key="12">
    <source>
        <dbReference type="EMBL" id="SER38353.1"/>
    </source>
</evidence>
<keyword evidence="13" id="KW-1185">Reference proteome</keyword>
<keyword evidence="5" id="KW-0406">Ion transport</keyword>
<evidence type="ECO:0000256" key="6">
    <source>
        <dbReference type="ARBA" id="ARBA00023136"/>
    </source>
</evidence>
<feature type="transmembrane region" description="Helical" evidence="10">
    <location>
        <begin position="303"/>
        <end position="324"/>
    </location>
</feature>
<evidence type="ECO:0000256" key="10">
    <source>
        <dbReference type="SAM" id="Phobius"/>
    </source>
</evidence>
<dbReference type="SUPFAM" id="SSF116726">
    <property type="entry name" value="TrkA C-terminal domain-like"/>
    <property type="match status" value="1"/>
</dbReference>
<dbReference type="Pfam" id="PF00654">
    <property type="entry name" value="Voltage_CLC"/>
    <property type="match status" value="1"/>
</dbReference>
<evidence type="ECO:0000256" key="1">
    <source>
        <dbReference type="ARBA" id="ARBA00004141"/>
    </source>
</evidence>
<reference evidence="12 13" key="1">
    <citation type="submission" date="2016-10" db="EMBL/GenBank/DDBJ databases">
        <authorList>
            <person name="de Groot N.N."/>
        </authorList>
    </citation>
    <scope>NUCLEOTIDE SEQUENCE [LARGE SCALE GENOMIC DNA]</scope>
    <source>
        <strain evidence="12 13">DSM 15827</strain>
    </source>
</reference>
<evidence type="ECO:0000256" key="8">
    <source>
        <dbReference type="ARBA" id="ARBA00023214"/>
    </source>
</evidence>
<dbReference type="PANTHER" id="PTHR43427">
    <property type="entry name" value="CHLORIDE CHANNEL PROTEIN CLC-E"/>
    <property type="match status" value="1"/>
</dbReference>
<feature type="transmembrane region" description="Helical" evidence="10">
    <location>
        <begin position="359"/>
        <end position="376"/>
    </location>
</feature>
<dbReference type="AlphaFoldDB" id="A0A1H9NSQ1"/>
<dbReference type="GO" id="GO:0006813">
    <property type="term" value="P:potassium ion transport"/>
    <property type="evidence" value="ECO:0007669"/>
    <property type="project" value="InterPro"/>
</dbReference>
<dbReference type="Pfam" id="PF02080">
    <property type="entry name" value="TrkA_C"/>
    <property type="match status" value="1"/>
</dbReference>
<dbReference type="PROSITE" id="PS51202">
    <property type="entry name" value="RCK_C"/>
    <property type="match status" value="1"/>
</dbReference>
<feature type="transmembrane region" description="Helical" evidence="10">
    <location>
        <begin position="154"/>
        <end position="177"/>
    </location>
</feature>
<keyword evidence="2" id="KW-0813">Transport</keyword>
<evidence type="ECO:0000259" key="11">
    <source>
        <dbReference type="PROSITE" id="PS51202"/>
    </source>
</evidence>
<dbReference type="InterPro" id="IPR014743">
    <property type="entry name" value="Cl-channel_core"/>
</dbReference>
<feature type="transmembrane region" description="Helical" evidence="10">
    <location>
        <begin position="227"/>
        <end position="245"/>
    </location>
</feature>
<evidence type="ECO:0000256" key="9">
    <source>
        <dbReference type="ARBA" id="ARBA00023303"/>
    </source>
</evidence>
<dbReference type="GO" id="GO:0005254">
    <property type="term" value="F:chloride channel activity"/>
    <property type="evidence" value="ECO:0007669"/>
    <property type="project" value="UniProtKB-KW"/>
</dbReference>
<feature type="transmembrane region" description="Helical" evidence="10">
    <location>
        <begin position="57"/>
        <end position="77"/>
    </location>
</feature>
<keyword evidence="8" id="KW-0868">Chloride</keyword>
<feature type="transmembrane region" description="Helical" evidence="10">
    <location>
        <begin position="189"/>
        <end position="215"/>
    </location>
</feature>
<feature type="transmembrane region" description="Helical" evidence="10">
    <location>
        <begin position="265"/>
        <end position="282"/>
    </location>
</feature>
<dbReference type="GO" id="GO:0008324">
    <property type="term" value="F:monoatomic cation transmembrane transporter activity"/>
    <property type="evidence" value="ECO:0007669"/>
    <property type="project" value="InterPro"/>
</dbReference>
<dbReference type="Gene3D" id="3.30.70.1450">
    <property type="entry name" value="Regulator of K+ conductance, C-terminal domain"/>
    <property type="match status" value="1"/>
</dbReference>
<feature type="transmembrane region" description="Helical" evidence="10">
    <location>
        <begin position="14"/>
        <end position="37"/>
    </location>
</feature>
<dbReference type="InterPro" id="IPR050368">
    <property type="entry name" value="ClC-type_chloride_channel"/>
</dbReference>
<evidence type="ECO:0000256" key="3">
    <source>
        <dbReference type="ARBA" id="ARBA00022692"/>
    </source>
</evidence>
<sequence length="527" mass="57080">MGKHKIISSLHSKVWYIGVGACVGAVAGVIVSLFRMSISHILSWVVSVYQVMQYQPLWLLAWIPLTIAVGLLLGQLVKKNPNIKGSGIPQVELHIQGKLPLNWWMDLWQKFVGGLLSIGSGLLLGREGPSIQLGASVGQGFAKVLHEPRSQENVLISSGAGAGLAAAFNAPIAGLMFVLEEVHHTFSPIVAVTTLTAAVVSNFVAQTIFGVAPALSLVNNQRFPLRFYGYIIGLGIFLGFAGWLYQRNTVALKKIFAKALPKVPNYYYGIISMLAIIPLGILRPDFLGGGGELILELVEGNPTISFLMLLFIVRFIFSMVSYGSGLPGGIFLPILSLGAILGLIYGKIVITYCGVPEEFLVSFVFFAMAGYFASIGKAPLTALLLVTEMVGGLNQLMPLGICTLSAFIVADLLRVEPIYEKLAEQITGEHMGHKEGRRTTFEVPIFVESPLVGKQIKEIAWPKEVILATIRRGAVEEIVKGDVVLQPGDILVAVTDKGIIAAMYDELEYLVKYGVPRMTSRTKNLNS</sequence>
<feature type="transmembrane region" description="Helical" evidence="10">
    <location>
        <begin position="330"/>
        <end position="352"/>
    </location>
</feature>
<evidence type="ECO:0000256" key="5">
    <source>
        <dbReference type="ARBA" id="ARBA00023065"/>
    </source>
</evidence>
<keyword evidence="4 10" id="KW-1133">Transmembrane helix</keyword>
<keyword evidence="7" id="KW-0869">Chloride channel</keyword>
<evidence type="ECO:0000256" key="2">
    <source>
        <dbReference type="ARBA" id="ARBA00022448"/>
    </source>
</evidence>
<comment type="subcellular location">
    <subcellularLocation>
        <location evidence="1">Membrane</location>
        <topology evidence="1">Multi-pass membrane protein</topology>
    </subcellularLocation>
</comment>
<feature type="transmembrane region" description="Helical" evidence="10">
    <location>
        <begin position="396"/>
        <end position="413"/>
    </location>
</feature>
<dbReference type="CDD" id="cd01031">
    <property type="entry name" value="EriC"/>
    <property type="match status" value="1"/>
</dbReference>
<gene>
    <name evidence="12" type="ORF">SAMN05421767_14411</name>
</gene>
<dbReference type="InterPro" id="IPR006037">
    <property type="entry name" value="RCK_C"/>
</dbReference>
<keyword evidence="3 10" id="KW-0812">Transmembrane</keyword>
<feature type="domain" description="RCK C-terminal" evidence="11">
    <location>
        <begin position="426"/>
        <end position="509"/>
    </location>
</feature>
<protein>
    <submittedName>
        <fullName evidence="12">H+/Cl-antiporter ClcA</fullName>
    </submittedName>
</protein>
<evidence type="ECO:0000313" key="13">
    <source>
        <dbReference type="Proteomes" id="UP000198556"/>
    </source>
</evidence>
<evidence type="ECO:0000256" key="4">
    <source>
        <dbReference type="ARBA" id="ARBA00022989"/>
    </source>
</evidence>